<feature type="binding site" evidence="10">
    <location>
        <position position="156"/>
    </location>
    <ligand>
        <name>Mn(2+)</name>
        <dbReference type="ChEBI" id="CHEBI:29035"/>
    </ligand>
</feature>
<evidence type="ECO:0000256" key="9">
    <source>
        <dbReference type="ARBA" id="ARBA00038592"/>
    </source>
</evidence>
<keyword evidence="4 10" id="KW-0378">Hydrolase</keyword>
<dbReference type="Gene3D" id="1.20.120.920">
    <property type="entry name" value="CRISPR-associated endonuclease Cas1, C-terminal domain"/>
    <property type="match status" value="1"/>
</dbReference>
<dbReference type="HAMAP" id="MF_01470">
    <property type="entry name" value="Cas1"/>
    <property type="match status" value="1"/>
</dbReference>
<proteinExistence type="inferred from homology"/>
<dbReference type="Gene3D" id="3.100.10.20">
    <property type="entry name" value="CRISPR-associated endonuclease Cas1, N-terminal domain"/>
    <property type="match status" value="1"/>
</dbReference>
<keyword evidence="7 10" id="KW-0238">DNA-binding</keyword>
<dbReference type="CDD" id="cd09634">
    <property type="entry name" value="Cas1_I-II-III"/>
    <property type="match status" value="1"/>
</dbReference>
<comment type="cofactor">
    <cofactor evidence="10">
        <name>Mg(2+)</name>
        <dbReference type="ChEBI" id="CHEBI:18420"/>
    </cofactor>
    <cofactor evidence="10">
        <name>Mn(2+)</name>
        <dbReference type="ChEBI" id="CHEBI:29035"/>
    </cofactor>
</comment>
<dbReference type="Pfam" id="PF01867">
    <property type="entry name" value="Cas_Cas1"/>
    <property type="match status" value="1"/>
</dbReference>
<dbReference type="NCBIfam" id="TIGR00287">
    <property type="entry name" value="cas1"/>
    <property type="match status" value="1"/>
</dbReference>
<dbReference type="PANTHER" id="PTHR34353:SF2">
    <property type="entry name" value="CRISPR-ASSOCIATED ENDONUCLEASE CAS1 1"/>
    <property type="match status" value="1"/>
</dbReference>
<keyword evidence="3 10" id="KW-0255">Endonuclease</keyword>
<evidence type="ECO:0000256" key="2">
    <source>
        <dbReference type="ARBA" id="ARBA00022723"/>
    </source>
</evidence>
<keyword evidence="6 10" id="KW-0051">Antiviral defense</keyword>
<dbReference type="EMBL" id="CP051167">
    <property type="protein sequence ID" value="QIZ71672.1"/>
    <property type="molecule type" value="Genomic_DNA"/>
</dbReference>
<dbReference type="InterPro" id="IPR002729">
    <property type="entry name" value="CRISPR-assoc_Cas1"/>
</dbReference>
<evidence type="ECO:0000256" key="6">
    <source>
        <dbReference type="ARBA" id="ARBA00023118"/>
    </source>
</evidence>
<dbReference type="GO" id="GO:0046872">
    <property type="term" value="F:metal ion binding"/>
    <property type="evidence" value="ECO:0007669"/>
    <property type="project" value="UniProtKB-UniRule"/>
</dbReference>
<protein>
    <recommendedName>
        <fullName evidence="10">CRISPR-associated endonuclease Cas1</fullName>
        <ecNumber evidence="10">3.1.-.-</ecNumber>
    </recommendedName>
</protein>
<dbReference type="GO" id="GO:0051607">
    <property type="term" value="P:defense response to virus"/>
    <property type="evidence" value="ECO:0007669"/>
    <property type="project" value="UniProtKB-UniRule"/>
</dbReference>
<evidence type="ECO:0000256" key="8">
    <source>
        <dbReference type="ARBA" id="ARBA00023211"/>
    </source>
</evidence>
<feature type="binding site" evidence="10">
    <location>
        <position position="222"/>
    </location>
    <ligand>
        <name>Mn(2+)</name>
        <dbReference type="ChEBI" id="CHEBI:29035"/>
    </ligand>
</feature>
<keyword evidence="1 10" id="KW-0540">Nuclease</keyword>
<keyword evidence="12" id="KW-1185">Reference proteome</keyword>
<dbReference type="InterPro" id="IPR042211">
    <property type="entry name" value="CRISPR-assoc_Cas1_N"/>
</dbReference>
<comment type="function">
    <text evidence="10">CRISPR (clustered regularly interspaced short palindromic repeat), is an adaptive immune system that provides protection against mobile genetic elements (viruses, transposable elements and conjugative plasmids). CRISPR clusters contain spacers, sequences complementary to antecedent mobile elements, and target invading nucleic acids. CRISPR clusters are transcribed and processed into CRISPR RNA (crRNA). Acts as a dsDNA endonuclease. Involved in the integration of spacer DNA into the CRISPR cassette.</text>
</comment>
<evidence type="ECO:0000313" key="12">
    <source>
        <dbReference type="Proteomes" id="UP000500857"/>
    </source>
</evidence>
<dbReference type="Proteomes" id="UP000500857">
    <property type="component" value="Chromosome"/>
</dbReference>
<keyword evidence="8 10" id="KW-0464">Manganese</keyword>
<comment type="similarity">
    <text evidence="10">Belongs to the CRISPR-associated endonuclease Cas1 family.</text>
</comment>
<evidence type="ECO:0000256" key="4">
    <source>
        <dbReference type="ARBA" id="ARBA00022801"/>
    </source>
</evidence>
<name>A0A6H1TYJ5_9CYAN</name>
<gene>
    <name evidence="10 11" type="primary">cas1</name>
    <name evidence="11" type="ORF">HCG48_14650</name>
</gene>
<dbReference type="KEGG" id="oxy:HCG48_14650"/>
<evidence type="ECO:0000256" key="7">
    <source>
        <dbReference type="ARBA" id="ARBA00023125"/>
    </source>
</evidence>
<dbReference type="GO" id="GO:0016787">
    <property type="term" value="F:hydrolase activity"/>
    <property type="evidence" value="ECO:0007669"/>
    <property type="project" value="UniProtKB-KW"/>
</dbReference>
<evidence type="ECO:0000256" key="5">
    <source>
        <dbReference type="ARBA" id="ARBA00022842"/>
    </source>
</evidence>
<accession>A0A6H1TYJ5</accession>
<sequence length="331" mass="38286">MRALYVSEQGCYLSLNDQLVRVKRQETLYAEVQLPLLQMILIFGKSQVTTQVIRACLWRNIPIVYLSRMGYCYGRILPIERGYRQLARYQDDLTLSDRLQVAREIVCTKLRNSRTVLMRQHRRQPSSSLDLVIQSLAVLVEKVRQADNIPRIMGLEGAGAAQYFSAFGDCLSSDEFIFGDRSRRPPGNPVNALLSFGYQVLWNHLLALIEVHGLDPYVACLHEGHRSHAALASDLLEEFRAPFIDAFVMYLINRKMMDVRDDFVYHNGGCYLNDVGRVKYLKAFVKRMEETITDEFGESQPKWDLLNQQVKAFKQFVYDPVKQPYVAYQIR</sequence>
<dbReference type="GO" id="GO:0003677">
    <property type="term" value="F:DNA binding"/>
    <property type="evidence" value="ECO:0007669"/>
    <property type="project" value="UniProtKB-KW"/>
</dbReference>
<dbReference type="RefSeq" id="WP_168569824.1">
    <property type="nucleotide sequence ID" value="NZ_CP051167.1"/>
</dbReference>
<comment type="subunit">
    <text evidence="9 10">Homodimer, forms a heterotetramer with a Cas2 homodimer.</text>
</comment>
<keyword evidence="5 10" id="KW-0460">Magnesium</keyword>
<dbReference type="AlphaFoldDB" id="A0A6H1TYJ5"/>
<dbReference type="EC" id="3.1.-.-" evidence="10"/>
<reference evidence="11 12" key="1">
    <citation type="submission" date="2020-04" db="EMBL/GenBank/DDBJ databases">
        <authorList>
            <person name="Basu S."/>
            <person name="Maruthanayagam V."/>
            <person name="Chakraborty S."/>
            <person name="Pramanik A."/>
            <person name="Mukherjee J."/>
            <person name="Brink B."/>
        </authorList>
    </citation>
    <scope>NUCLEOTIDE SEQUENCE [LARGE SCALE GENOMIC DNA]</scope>
    <source>
        <strain evidence="11 12">AP17</strain>
    </source>
</reference>
<feature type="binding site" evidence="10">
    <location>
        <position position="237"/>
    </location>
    <ligand>
        <name>Mn(2+)</name>
        <dbReference type="ChEBI" id="CHEBI:29035"/>
    </ligand>
</feature>
<evidence type="ECO:0000256" key="1">
    <source>
        <dbReference type="ARBA" id="ARBA00022722"/>
    </source>
</evidence>
<organism evidence="11 12">
    <name type="scientific">Oxynema aestuarii AP17</name>
    <dbReference type="NCBI Taxonomy" id="2064643"/>
    <lineage>
        <taxon>Bacteria</taxon>
        <taxon>Bacillati</taxon>
        <taxon>Cyanobacteriota</taxon>
        <taxon>Cyanophyceae</taxon>
        <taxon>Oscillatoriophycideae</taxon>
        <taxon>Oscillatoriales</taxon>
        <taxon>Oscillatoriaceae</taxon>
        <taxon>Oxynema</taxon>
        <taxon>Oxynema aestuarii</taxon>
    </lineage>
</organism>
<evidence type="ECO:0000313" key="11">
    <source>
        <dbReference type="EMBL" id="QIZ71672.1"/>
    </source>
</evidence>
<dbReference type="InterPro" id="IPR050646">
    <property type="entry name" value="Cas1"/>
</dbReference>
<dbReference type="GO" id="GO:0043571">
    <property type="term" value="P:maintenance of CRISPR repeat elements"/>
    <property type="evidence" value="ECO:0007669"/>
    <property type="project" value="UniProtKB-UniRule"/>
</dbReference>
<dbReference type="InterPro" id="IPR042206">
    <property type="entry name" value="CRISPR-assoc_Cas1_C"/>
</dbReference>
<keyword evidence="2 10" id="KW-0479">Metal-binding</keyword>
<evidence type="ECO:0000256" key="3">
    <source>
        <dbReference type="ARBA" id="ARBA00022759"/>
    </source>
</evidence>
<dbReference type="PANTHER" id="PTHR34353">
    <property type="entry name" value="CRISPR-ASSOCIATED ENDONUCLEASE CAS1 1"/>
    <property type="match status" value="1"/>
</dbReference>
<evidence type="ECO:0000256" key="10">
    <source>
        <dbReference type="HAMAP-Rule" id="MF_01470"/>
    </source>
</evidence>
<dbReference type="GO" id="GO:0004519">
    <property type="term" value="F:endonuclease activity"/>
    <property type="evidence" value="ECO:0007669"/>
    <property type="project" value="UniProtKB-UniRule"/>
</dbReference>